<keyword evidence="3" id="KW-0677">Repeat</keyword>
<dbReference type="InterPro" id="IPR018247">
    <property type="entry name" value="EF_Hand_1_Ca_BS"/>
</dbReference>
<dbReference type="Pfam" id="PF01023">
    <property type="entry name" value="S_100"/>
    <property type="match status" value="1"/>
</dbReference>
<accession>A0A6P7JXS9</accession>
<dbReference type="GO" id="GO:0046914">
    <property type="term" value="F:transition metal ion binding"/>
    <property type="evidence" value="ECO:0007669"/>
    <property type="project" value="InterPro"/>
</dbReference>
<proteinExistence type="inferred from homology"/>
<evidence type="ECO:0000256" key="4">
    <source>
        <dbReference type="ARBA" id="ARBA00022837"/>
    </source>
</evidence>
<name>A0A6P7JXS9_9TELE</name>
<organism evidence="7 8">
    <name type="scientific">Parambassis ranga</name>
    <name type="common">Indian glassy fish</name>
    <dbReference type="NCBI Taxonomy" id="210632"/>
    <lineage>
        <taxon>Eukaryota</taxon>
        <taxon>Metazoa</taxon>
        <taxon>Chordata</taxon>
        <taxon>Craniata</taxon>
        <taxon>Vertebrata</taxon>
        <taxon>Euteleostomi</taxon>
        <taxon>Actinopterygii</taxon>
        <taxon>Neopterygii</taxon>
        <taxon>Teleostei</taxon>
        <taxon>Neoteleostei</taxon>
        <taxon>Acanthomorphata</taxon>
        <taxon>Ovalentaria</taxon>
        <taxon>Ambassidae</taxon>
        <taxon>Parambassis</taxon>
    </lineage>
</organism>
<dbReference type="InterPro" id="IPR034325">
    <property type="entry name" value="S-100_dom"/>
</dbReference>
<evidence type="ECO:0000256" key="5">
    <source>
        <dbReference type="RuleBase" id="RU361184"/>
    </source>
</evidence>
<keyword evidence="2 5" id="KW-0479">Metal-binding</keyword>
<dbReference type="InterPro" id="IPR001751">
    <property type="entry name" value="S100/CaBP7/8-like_CS"/>
</dbReference>
<dbReference type="Proteomes" id="UP000515145">
    <property type="component" value="Chromosome 16"/>
</dbReference>
<evidence type="ECO:0000313" key="8">
    <source>
        <dbReference type="RefSeq" id="XP_028281783.1"/>
    </source>
</evidence>
<dbReference type="PROSITE" id="PS00018">
    <property type="entry name" value="EF_HAND_1"/>
    <property type="match status" value="1"/>
</dbReference>
<dbReference type="SMART" id="SM00054">
    <property type="entry name" value="EFh"/>
    <property type="match status" value="1"/>
</dbReference>
<dbReference type="RefSeq" id="XP_028281783.1">
    <property type="nucleotide sequence ID" value="XM_028425982.1"/>
</dbReference>
<dbReference type="AlphaFoldDB" id="A0A6P7JXS9"/>
<reference evidence="8" key="1">
    <citation type="submission" date="2025-08" db="UniProtKB">
        <authorList>
            <consortium name="RefSeq"/>
        </authorList>
    </citation>
    <scope>IDENTIFICATION</scope>
</reference>
<dbReference type="GO" id="GO:0048306">
    <property type="term" value="F:calcium-dependent protein binding"/>
    <property type="evidence" value="ECO:0007669"/>
    <property type="project" value="TreeGrafter"/>
</dbReference>
<keyword evidence="4 5" id="KW-0106">Calcium</keyword>
<dbReference type="PROSITE" id="PS00303">
    <property type="entry name" value="S100_CABP"/>
    <property type="match status" value="1"/>
</dbReference>
<gene>
    <name evidence="8" type="primary">LOC114448798</name>
</gene>
<dbReference type="SUPFAM" id="SSF47473">
    <property type="entry name" value="EF-hand"/>
    <property type="match status" value="1"/>
</dbReference>
<dbReference type="GeneID" id="114448798"/>
<dbReference type="PANTHER" id="PTHR11639">
    <property type="entry name" value="S100 CALCIUM-BINDING PROTEIN"/>
    <property type="match status" value="1"/>
</dbReference>
<dbReference type="SMART" id="SM01394">
    <property type="entry name" value="S_100"/>
    <property type="match status" value="1"/>
</dbReference>
<dbReference type="GO" id="GO:0005509">
    <property type="term" value="F:calcium ion binding"/>
    <property type="evidence" value="ECO:0007669"/>
    <property type="project" value="InterPro"/>
</dbReference>
<sequence length="79" mass="9036">MSGIKQAIILLRTTFDKYAGKEGDKHTLTKKELTELLRNELSTAEVETFFQMLDEDQDGVVNFQEYATFVATLSVYLKI</sequence>
<dbReference type="OrthoDB" id="26525at2759"/>
<dbReference type="InterPro" id="IPR002048">
    <property type="entry name" value="EF_hand_dom"/>
</dbReference>
<dbReference type="PROSITE" id="PS50222">
    <property type="entry name" value="EF_HAND_2"/>
    <property type="match status" value="1"/>
</dbReference>
<dbReference type="PANTHER" id="PTHR11639:SF118">
    <property type="entry name" value="PROTEIN S100"/>
    <property type="match status" value="1"/>
</dbReference>
<evidence type="ECO:0000313" key="7">
    <source>
        <dbReference type="Proteomes" id="UP000515145"/>
    </source>
</evidence>
<dbReference type="Gene3D" id="1.10.238.10">
    <property type="entry name" value="EF-hand"/>
    <property type="match status" value="1"/>
</dbReference>
<keyword evidence="7" id="KW-1185">Reference proteome</keyword>
<evidence type="ECO:0000256" key="2">
    <source>
        <dbReference type="ARBA" id="ARBA00022723"/>
    </source>
</evidence>
<evidence type="ECO:0000259" key="6">
    <source>
        <dbReference type="PROSITE" id="PS50222"/>
    </source>
</evidence>
<dbReference type="GO" id="GO:0005737">
    <property type="term" value="C:cytoplasm"/>
    <property type="evidence" value="ECO:0007669"/>
    <property type="project" value="TreeGrafter"/>
</dbReference>
<evidence type="ECO:0000256" key="1">
    <source>
        <dbReference type="ARBA" id="ARBA00007323"/>
    </source>
</evidence>
<protein>
    <recommendedName>
        <fullName evidence="5">Protein S100</fullName>
    </recommendedName>
    <alternativeName>
        <fullName evidence="5">S100 calcium-binding protein</fullName>
    </alternativeName>
</protein>
<dbReference type="InParanoid" id="A0A6P7JXS9"/>
<dbReference type="InterPro" id="IPR013787">
    <property type="entry name" value="S100_Ca-bd_sub"/>
</dbReference>
<comment type="similarity">
    <text evidence="1 5">Belongs to the S-100 family.</text>
</comment>
<evidence type="ECO:0000256" key="3">
    <source>
        <dbReference type="ARBA" id="ARBA00022737"/>
    </source>
</evidence>
<dbReference type="InterPro" id="IPR011992">
    <property type="entry name" value="EF-hand-dom_pair"/>
</dbReference>
<feature type="domain" description="EF-hand" evidence="6">
    <location>
        <begin position="41"/>
        <end position="76"/>
    </location>
</feature>
<dbReference type="CDD" id="cd00213">
    <property type="entry name" value="S-100"/>
    <property type="match status" value="1"/>
</dbReference>